<reference evidence="3 4" key="1">
    <citation type="journal article" date="2014" name="Int. J. Syst. Evol. Microbiol.">
        <title>Complete genome sequence of Corynebacterium casei LMG S-19264T (=DSM 44701T), isolated from a smear-ripened cheese.</title>
        <authorList>
            <consortium name="US DOE Joint Genome Institute (JGI-PGF)"/>
            <person name="Walter F."/>
            <person name="Albersmeier A."/>
            <person name="Kalinowski J."/>
            <person name="Ruckert C."/>
        </authorList>
    </citation>
    <scope>NUCLEOTIDE SEQUENCE [LARGE SCALE GENOMIC DNA]</scope>
    <source>
        <strain evidence="3 4">CGMCC 1.15286</strain>
    </source>
</reference>
<dbReference type="EMBL" id="BMHY01000020">
    <property type="protein sequence ID" value="GGG88581.1"/>
    <property type="molecule type" value="Genomic_DNA"/>
</dbReference>
<evidence type="ECO:0000256" key="1">
    <source>
        <dbReference type="ARBA" id="ARBA00006068"/>
    </source>
</evidence>
<gene>
    <name evidence="3" type="ORF">GCM10010918_53940</name>
</gene>
<dbReference type="PANTHER" id="PTHR33392">
    <property type="entry name" value="POLYISOPRENYL-TEICHOIC ACID--PEPTIDOGLYCAN TEICHOIC ACID TRANSFERASE TAGU"/>
    <property type="match status" value="1"/>
</dbReference>
<evidence type="ECO:0000259" key="2">
    <source>
        <dbReference type="Pfam" id="PF03816"/>
    </source>
</evidence>
<feature type="domain" description="Cell envelope-related transcriptional attenuator" evidence="2">
    <location>
        <begin position="89"/>
        <end position="247"/>
    </location>
</feature>
<dbReference type="Pfam" id="PF03816">
    <property type="entry name" value="LytR_cpsA_psr"/>
    <property type="match status" value="1"/>
</dbReference>
<dbReference type="AlphaFoldDB" id="A0A917HTE9"/>
<name>A0A917HTE9_9BACL</name>
<dbReference type="Proteomes" id="UP000600247">
    <property type="component" value="Unassembled WGS sequence"/>
</dbReference>
<accession>A0A917HTE9</accession>
<dbReference type="NCBIfam" id="TIGR00350">
    <property type="entry name" value="lytR_cpsA_psr"/>
    <property type="match status" value="1"/>
</dbReference>
<sequence>MSTEPKRPRKKKASRKPMLIIGLTVAALLLGVGVYAGYIYMKANDAIQNIAAPAPEDGPDDYVKKDTFEPMTFLLAGVDSRDGGDGMMNADVLMVVSFNPQTHSASMLSLPRDLLLKPSGLPSRKANYYYAHYFIKDKDQVIPNTKHFFSDLLGFPLDHMVVVNFDALRQMVDVLGGLQIDVDMDMRYRDTVDGTNINLKKGLQKLNGQQVLDYVRYRKSNQGTQESSDFARNDRQQQVIKQIIEKLGNFQGISQWGKVLDIIGDNVKSDIPQPELQQWIYSFNKIKPNEIHTLQMDSVWKSPFVYVKKEDLEQALLELGKEAGVQSDISFKEQNFGLMD</sequence>
<evidence type="ECO:0000313" key="4">
    <source>
        <dbReference type="Proteomes" id="UP000600247"/>
    </source>
</evidence>
<dbReference type="InterPro" id="IPR004474">
    <property type="entry name" value="LytR_CpsA_psr"/>
</dbReference>
<organism evidence="3 4">
    <name type="scientific">Paenibacillus radicis</name>
    <name type="common">ex Gao et al. 2016</name>
    <dbReference type="NCBI Taxonomy" id="1737354"/>
    <lineage>
        <taxon>Bacteria</taxon>
        <taxon>Bacillati</taxon>
        <taxon>Bacillota</taxon>
        <taxon>Bacilli</taxon>
        <taxon>Bacillales</taxon>
        <taxon>Paenibacillaceae</taxon>
        <taxon>Paenibacillus</taxon>
    </lineage>
</organism>
<keyword evidence="4" id="KW-1185">Reference proteome</keyword>
<dbReference type="PANTHER" id="PTHR33392:SF6">
    <property type="entry name" value="POLYISOPRENYL-TEICHOIC ACID--PEPTIDOGLYCAN TEICHOIC ACID TRANSFERASE TAGU"/>
    <property type="match status" value="1"/>
</dbReference>
<dbReference type="InterPro" id="IPR050922">
    <property type="entry name" value="LytR/CpsA/Psr_CW_biosynth"/>
</dbReference>
<proteinExistence type="inferred from homology"/>
<evidence type="ECO:0000313" key="3">
    <source>
        <dbReference type="EMBL" id="GGG88581.1"/>
    </source>
</evidence>
<dbReference type="Gene3D" id="3.40.630.190">
    <property type="entry name" value="LCP protein"/>
    <property type="match status" value="1"/>
</dbReference>
<comment type="similarity">
    <text evidence="1">Belongs to the LytR/CpsA/Psr (LCP) family.</text>
</comment>
<protein>
    <recommendedName>
        <fullName evidence="2">Cell envelope-related transcriptional attenuator domain-containing protein</fullName>
    </recommendedName>
</protein>
<dbReference type="RefSeq" id="WP_229692417.1">
    <property type="nucleotide sequence ID" value="NZ_BMHY01000020.1"/>
</dbReference>
<comment type="caution">
    <text evidence="3">The sequence shown here is derived from an EMBL/GenBank/DDBJ whole genome shotgun (WGS) entry which is preliminary data.</text>
</comment>